<dbReference type="FunFam" id="2.60.120.430:FF:000004">
    <property type="entry name" value="Putative leucine-rich repeat receptor-like serine/threonine-protein kinase"/>
    <property type="match status" value="1"/>
</dbReference>
<dbReference type="InterPro" id="IPR021720">
    <property type="entry name" value="Malectin_dom"/>
</dbReference>
<evidence type="ECO:0000256" key="12">
    <source>
        <dbReference type="ARBA" id="ARBA00022840"/>
    </source>
</evidence>
<dbReference type="EMBL" id="CM029038">
    <property type="protein sequence ID" value="KAG2649696.1"/>
    <property type="molecule type" value="Genomic_DNA"/>
</dbReference>
<feature type="compositionally biased region" description="Polar residues" evidence="19">
    <location>
        <begin position="898"/>
        <end position="928"/>
    </location>
</feature>
<gene>
    <name evidence="23" type="ORF">PVAP13_1NG128600</name>
</gene>
<dbReference type="Pfam" id="PF00560">
    <property type="entry name" value="LRR_1"/>
    <property type="match status" value="1"/>
</dbReference>
<evidence type="ECO:0000256" key="6">
    <source>
        <dbReference type="ARBA" id="ARBA00022679"/>
    </source>
</evidence>
<dbReference type="PANTHER" id="PTHR48006">
    <property type="entry name" value="LEUCINE-RICH REPEAT-CONTAINING PROTEIN DDB_G0281931-RELATED"/>
    <property type="match status" value="1"/>
</dbReference>
<dbReference type="PROSITE" id="PS50011">
    <property type="entry name" value="PROTEIN_KINASE_DOM"/>
    <property type="match status" value="1"/>
</dbReference>
<dbReference type="InterPro" id="IPR051824">
    <property type="entry name" value="LRR_Rcpt-Like_S/T_Kinase"/>
</dbReference>
<feature type="region of interest" description="Disordered" evidence="19">
    <location>
        <begin position="898"/>
        <end position="951"/>
    </location>
</feature>
<keyword evidence="13 20" id="KW-1133">Transmembrane helix</keyword>
<proteinExistence type="predicted"/>
<keyword evidence="12" id="KW-0067">ATP-binding</keyword>
<reference evidence="23" key="1">
    <citation type="submission" date="2020-05" db="EMBL/GenBank/DDBJ databases">
        <title>WGS assembly of Panicum virgatum.</title>
        <authorList>
            <person name="Lovell J.T."/>
            <person name="Jenkins J."/>
            <person name="Shu S."/>
            <person name="Juenger T.E."/>
            <person name="Schmutz J."/>
        </authorList>
    </citation>
    <scope>NUCLEOTIDE SEQUENCE</scope>
    <source>
        <strain evidence="23">AP13</strain>
    </source>
</reference>
<keyword evidence="11" id="KW-0418">Kinase</keyword>
<dbReference type="Pfam" id="PF07714">
    <property type="entry name" value="PK_Tyr_Ser-Thr"/>
    <property type="match status" value="1"/>
</dbReference>
<keyword evidence="3" id="KW-0723">Serine/threonine-protein kinase</keyword>
<evidence type="ECO:0000256" key="7">
    <source>
        <dbReference type="ARBA" id="ARBA00022692"/>
    </source>
</evidence>
<keyword evidence="16" id="KW-0325">Glycoprotein</keyword>
<dbReference type="SUPFAM" id="SSF52058">
    <property type="entry name" value="L domain-like"/>
    <property type="match status" value="1"/>
</dbReference>
<evidence type="ECO:0000256" key="1">
    <source>
        <dbReference type="ARBA" id="ARBA00004479"/>
    </source>
</evidence>
<keyword evidence="5" id="KW-0433">Leucine-rich repeat</keyword>
<evidence type="ECO:0000256" key="13">
    <source>
        <dbReference type="ARBA" id="ARBA00022989"/>
    </source>
</evidence>
<keyword evidence="14 20" id="KW-0472">Membrane</keyword>
<dbReference type="PROSITE" id="PS51257">
    <property type="entry name" value="PROKAR_LIPOPROTEIN"/>
    <property type="match status" value="1"/>
</dbReference>
<dbReference type="InterPro" id="IPR001611">
    <property type="entry name" value="Leu-rich_rpt"/>
</dbReference>
<dbReference type="Pfam" id="PF11721">
    <property type="entry name" value="Malectin"/>
    <property type="match status" value="1"/>
</dbReference>
<keyword evidence="8 21" id="KW-0732">Signal</keyword>
<keyword evidence="9" id="KW-0677">Repeat</keyword>
<feature type="signal peptide" evidence="21">
    <location>
        <begin position="1"/>
        <end position="23"/>
    </location>
</feature>
<evidence type="ECO:0000256" key="2">
    <source>
        <dbReference type="ARBA" id="ARBA00012513"/>
    </source>
</evidence>
<keyword evidence="4" id="KW-0597">Phosphoprotein</keyword>
<evidence type="ECO:0000256" key="21">
    <source>
        <dbReference type="SAM" id="SignalP"/>
    </source>
</evidence>
<keyword evidence="10" id="KW-0547">Nucleotide-binding</keyword>
<dbReference type="InterPro" id="IPR001245">
    <property type="entry name" value="Ser-Thr/Tyr_kinase_cat_dom"/>
</dbReference>
<comment type="catalytic activity">
    <reaction evidence="17">
        <text>L-threonyl-[protein] + ATP = O-phospho-L-threonyl-[protein] + ADP + H(+)</text>
        <dbReference type="Rhea" id="RHEA:46608"/>
        <dbReference type="Rhea" id="RHEA-COMP:11060"/>
        <dbReference type="Rhea" id="RHEA-COMP:11605"/>
        <dbReference type="ChEBI" id="CHEBI:15378"/>
        <dbReference type="ChEBI" id="CHEBI:30013"/>
        <dbReference type="ChEBI" id="CHEBI:30616"/>
        <dbReference type="ChEBI" id="CHEBI:61977"/>
        <dbReference type="ChEBI" id="CHEBI:456216"/>
        <dbReference type="EC" id="2.7.11.1"/>
    </reaction>
</comment>
<accession>A0A8T0WVL1</accession>
<dbReference type="Gene3D" id="3.30.200.20">
    <property type="entry name" value="Phosphorylase Kinase, domain 1"/>
    <property type="match status" value="1"/>
</dbReference>
<protein>
    <recommendedName>
        <fullName evidence="2">non-specific serine/threonine protein kinase</fullName>
        <ecNumber evidence="2">2.7.11.1</ecNumber>
    </recommendedName>
</protein>
<dbReference type="GO" id="GO:0016020">
    <property type="term" value="C:membrane"/>
    <property type="evidence" value="ECO:0007669"/>
    <property type="project" value="UniProtKB-SubCell"/>
</dbReference>
<evidence type="ECO:0000256" key="9">
    <source>
        <dbReference type="ARBA" id="ARBA00022737"/>
    </source>
</evidence>
<evidence type="ECO:0000256" key="10">
    <source>
        <dbReference type="ARBA" id="ARBA00022741"/>
    </source>
</evidence>
<name>A0A8T0WVL1_PANVG</name>
<evidence type="ECO:0000313" key="24">
    <source>
        <dbReference type="Proteomes" id="UP000823388"/>
    </source>
</evidence>
<dbReference type="Gene3D" id="2.60.120.430">
    <property type="entry name" value="Galactose-binding lectin"/>
    <property type="match status" value="1"/>
</dbReference>
<evidence type="ECO:0000256" key="16">
    <source>
        <dbReference type="ARBA" id="ARBA00023180"/>
    </source>
</evidence>
<dbReference type="Gene3D" id="3.80.10.10">
    <property type="entry name" value="Ribonuclease Inhibitor"/>
    <property type="match status" value="2"/>
</dbReference>
<dbReference type="InterPro" id="IPR008271">
    <property type="entry name" value="Ser/Thr_kinase_AS"/>
</dbReference>
<dbReference type="Proteomes" id="UP000823388">
    <property type="component" value="Chromosome 1N"/>
</dbReference>
<evidence type="ECO:0000256" key="11">
    <source>
        <dbReference type="ARBA" id="ARBA00022777"/>
    </source>
</evidence>
<keyword evidence="15" id="KW-0675">Receptor</keyword>
<dbReference type="InterPro" id="IPR000719">
    <property type="entry name" value="Prot_kinase_dom"/>
</dbReference>
<dbReference type="AlphaFoldDB" id="A0A8T0WVL1"/>
<sequence length="951" mass="105465">MARGGGGFRLLVLLLLGLACSNGGRCSGARATLLPEQEVEALKGIATKLNKTDWDFSVDPCSASGNWANSTGFLISNVTCDCSFKNNTECHIVRLELMRQNLSGVLPDEVVNLTYLRYLDLSRNFIQGPIPASWGDLPVYNLSLQGNRICGTLPKELGRMPMLKSIQFEGNQIEGPIPPELGNISTLQRFFISANNITGELPSTFSRLANMTDFRIDGNSISGKIPSFIKNWQSVNRIDMQGTSMRMVALQYLYLTENMLTGDFPSWMLKNKASNKVNMDISYNNFTGNPPSECQQVNLNMVSTFSSSNDNSLQPCLRKRLPCTTRPHHSSLFINCGGKSVSVNGNTYEDDSSQIGTSTFVLSDDKKWAYSSTGDFVGNENGDYIARNASKLTLAYPELYTEARLSPLSLKYYGLCMENGEYTVELHFAEIVFTDDHTYSSNGKRVFDVFIQGSKVLEDFNIEDEAGSPHREINRIFTTNITDNTLEIHFYWGGKGTTAIPYRGVYGPLISAISVTQSRNHHGLSIGVVIAIVIGAAAFAIILLLIAFYFKVFSRKNAKGNGKHSFYQGRKTNTSELQTRAQYFFSLKEIESATKHFDPANKIGEGGFGPVYKGTLPDGTIVAVKKLSSKSSQGNREFLNEIGIISALRHPNLVRLFGCCIDGDQLLLIYEFLENNSVGRALFGRAEHQLKLDWTTRYNICLGTAKGLAYLHEESTLKIVHRDIKPSNILLDEKLQPKISDFGLAKLNDDCGRVSTRIAGTVGYMAPEYATRGCLTRKADVYSYGVVALEIVSGMSNINSMSNEEYLHLLDWAERLNQQGKLLELVDQRLGSDYSQEQALRLLNIALLCTKTSPTQRPRMSSVVKMLCGQIPIEVVPDNDNLSEDLRFDIARSQCSMNDSKTDWSQMPSKCSMNDSKTDWSQMPSSDPSILRHTSKDSGYLPSSSSSSLKL</sequence>
<organism evidence="23 24">
    <name type="scientific">Panicum virgatum</name>
    <name type="common">Blackwell switchgrass</name>
    <dbReference type="NCBI Taxonomy" id="38727"/>
    <lineage>
        <taxon>Eukaryota</taxon>
        <taxon>Viridiplantae</taxon>
        <taxon>Streptophyta</taxon>
        <taxon>Embryophyta</taxon>
        <taxon>Tracheophyta</taxon>
        <taxon>Spermatophyta</taxon>
        <taxon>Magnoliopsida</taxon>
        <taxon>Liliopsida</taxon>
        <taxon>Poales</taxon>
        <taxon>Poaceae</taxon>
        <taxon>PACMAD clade</taxon>
        <taxon>Panicoideae</taxon>
        <taxon>Panicodae</taxon>
        <taxon>Paniceae</taxon>
        <taxon>Panicinae</taxon>
        <taxon>Panicum</taxon>
        <taxon>Panicum sect. Hiantes</taxon>
    </lineage>
</organism>
<evidence type="ECO:0000256" key="8">
    <source>
        <dbReference type="ARBA" id="ARBA00022729"/>
    </source>
</evidence>
<dbReference type="FunFam" id="1.10.510.10:FF:000044">
    <property type="entry name" value="Putative LRR receptor-like serine/threonine-protein kinase"/>
    <property type="match status" value="1"/>
</dbReference>
<evidence type="ECO:0000313" key="23">
    <source>
        <dbReference type="EMBL" id="KAG2649696.1"/>
    </source>
</evidence>
<evidence type="ECO:0000256" key="19">
    <source>
        <dbReference type="SAM" id="MobiDB-lite"/>
    </source>
</evidence>
<evidence type="ECO:0000256" key="14">
    <source>
        <dbReference type="ARBA" id="ARBA00023136"/>
    </source>
</evidence>
<dbReference type="GO" id="GO:0004674">
    <property type="term" value="F:protein serine/threonine kinase activity"/>
    <property type="evidence" value="ECO:0007669"/>
    <property type="project" value="UniProtKB-KW"/>
</dbReference>
<dbReference type="FunFam" id="3.30.200.20:FF:000217">
    <property type="entry name" value="probable LRR receptor-like serine/threonine-protein kinase At1g53430"/>
    <property type="match status" value="1"/>
</dbReference>
<dbReference type="Gene3D" id="1.10.510.10">
    <property type="entry name" value="Transferase(Phosphotransferase) domain 1"/>
    <property type="match status" value="1"/>
</dbReference>
<evidence type="ECO:0000256" key="17">
    <source>
        <dbReference type="ARBA" id="ARBA00047899"/>
    </source>
</evidence>
<feature type="chain" id="PRO_5035841055" description="non-specific serine/threonine protein kinase" evidence="21">
    <location>
        <begin position="24"/>
        <end position="951"/>
    </location>
</feature>
<dbReference type="InterPro" id="IPR011009">
    <property type="entry name" value="Kinase-like_dom_sf"/>
</dbReference>
<dbReference type="EC" id="2.7.11.1" evidence="2"/>
<evidence type="ECO:0000256" key="15">
    <source>
        <dbReference type="ARBA" id="ARBA00023170"/>
    </source>
</evidence>
<dbReference type="GO" id="GO:0005524">
    <property type="term" value="F:ATP binding"/>
    <property type="evidence" value="ECO:0007669"/>
    <property type="project" value="UniProtKB-KW"/>
</dbReference>
<comment type="subcellular location">
    <subcellularLocation>
        <location evidence="1">Membrane</location>
        <topology evidence="1">Single-pass type I membrane protein</topology>
    </subcellularLocation>
</comment>
<evidence type="ECO:0000256" key="3">
    <source>
        <dbReference type="ARBA" id="ARBA00022527"/>
    </source>
</evidence>
<dbReference type="CDD" id="cd14066">
    <property type="entry name" value="STKc_IRAK"/>
    <property type="match status" value="1"/>
</dbReference>
<comment type="caution">
    <text evidence="23">The sequence shown here is derived from an EMBL/GenBank/DDBJ whole genome shotgun (WGS) entry which is preliminary data.</text>
</comment>
<feature type="domain" description="Protein kinase" evidence="22">
    <location>
        <begin position="597"/>
        <end position="873"/>
    </location>
</feature>
<evidence type="ECO:0000256" key="18">
    <source>
        <dbReference type="ARBA" id="ARBA00048679"/>
    </source>
</evidence>
<feature type="transmembrane region" description="Helical" evidence="20">
    <location>
        <begin position="524"/>
        <end position="550"/>
    </location>
</feature>
<dbReference type="PROSITE" id="PS00108">
    <property type="entry name" value="PROTEIN_KINASE_ST"/>
    <property type="match status" value="1"/>
</dbReference>
<keyword evidence="7 20" id="KW-0812">Transmembrane</keyword>
<evidence type="ECO:0000256" key="4">
    <source>
        <dbReference type="ARBA" id="ARBA00022553"/>
    </source>
</evidence>
<keyword evidence="24" id="KW-1185">Reference proteome</keyword>
<dbReference type="FunFam" id="3.80.10.10:FF:001022">
    <property type="entry name" value="Probable LRR receptor-like serine/threonine-protein kinase At1g53420"/>
    <property type="match status" value="1"/>
</dbReference>
<dbReference type="InterPro" id="IPR032675">
    <property type="entry name" value="LRR_dom_sf"/>
</dbReference>
<dbReference type="PANTHER" id="PTHR48006:SF81">
    <property type="entry name" value="PROTEIN KINASE DOMAIN-CONTAINING PROTEIN"/>
    <property type="match status" value="1"/>
</dbReference>
<evidence type="ECO:0000259" key="22">
    <source>
        <dbReference type="PROSITE" id="PS50011"/>
    </source>
</evidence>
<evidence type="ECO:0000256" key="20">
    <source>
        <dbReference type="SAM" id="Phobius"/>
    </source>
</evidence>
<dbReference type="SMART" id="SM00220">
    <property type="entry name" value="S_TKc"/>
    <property type="match status" value="1"/>
</dbReference>
<dbReference type="SUPFAM" id="SSF56112">
    <property type="entry name" value="Protein kinase-like (PK-like)"/>
    <property type="match status" value="1"/>
</dbReference>
<comment type="catalytic activity">
    <reaction evidence="18">
        <text>L-seryl-[protein] + ATP = O-phospho-L-seryl-[protein] + ADP + H(+)</text>
        <dbReference type="Rhea" id="RHEA:17989"/>
        <dbReference type="Rhea" id="RHEA-COMP:9863"/>
        <dbReference type="Rhea" id="RHEA-COMP:11604"/>
        <dbReference type="ChEBI" id="CHEBI:15378"/>
        <dbReference type="ChEBI" id="CHEBI:29999"/>
        <dbReference type="ChEBI" id="CHEBI:30616"/>
        <dbReference type="ChEBI" id="CHEBI:83421"/>
        <dbReference type="ChEBI" id="CHEBI:456216"/>
        <dbReference type="EC" id="2.7.11.1"/>
    </reaction>
</comment>
<keyword evidence="6" id="KW-0808">Transferase</keyword>
<evidence type="ECO:0000256" key="5">
    <source>
        <dbReference type="ARBA" id="ARBA00022614"/>
    </source>
</evidence>